<name>X1MJ82_9ZZZZ</name>
<comment type="caution">
    <text evidence="1">The sequence shown here is derived from an EMBL/GenBank/DDBJ whole genome shotgun (WGS) entry which is preliminary data.</text>
</comment>
<feature type="non-terminal residue" evidence="1">
    <location>
        <position position="1"/>
    </location>
</feature>
<dbReference type="EMBL" id="BARV01016850">
    <property type="protein sequence ID" value="GAI31333.1"/>
    <property type="molecule type" value="Genomic_DNA"/>
</dbReference>
<evidence type="ECO:0000313" key="1">
    <source>
        <dbReference type="EMBL" id="GAI31333.1"/>
    </source>
</evidence>
<proteinExistence type="predicted"/>
<accession>X1MJ82</accession>
<dbReference type="AlphaFoldDB" id="X1MJ82"/>
<protein>
    <submittedName>
        <fullName evidence="1">Uncharacterized protein</fullName>
    </submittedName>
</protein>
<reference evidence="1" key="1">
    <citation type="journal article" date="2014" name="Front. Microbiol.">
        <title>High frequency of phylogenetically diverse reductive dehalogenase-homologous genes in deep subseafloor sedimentary metagenomes.</title>
        <authorList>
            <person name="Kawai M."/>
            <person name="Futagami T."/>
            <person name="Toyoda A."/>
            <person name="Takaki Y."/>
            <person name="Nishi S."/>
            <person name="Hori S."/>
            <person name="Arai W."/>
            <person name="Tsubouchi T."/>
            <person name="Morono Y."/>
            <person name="Uchiyama I."/>
            <person name="Ito T."/>
            <person name="Fujiyama A."/>
            <person name="Inagaki F."/>
            <person name="Takami H."/>
        </authorList>
    </citation>
    <scope>NUCLEOTIDE SEQUENCE</scope>
    <source>
        <strain evidence="1">Expedition CK06-06</strain>
    </source>
</reference>
<organism evidence="1">
    <name type="scientific">marine sediment metagenome</name>
    <dbReference type="NCBI Taxonomy" id="412755"/>
    <lineage>
        <taxon>unclassified sequences</taxon>
        <taxon>metagenomes</taxon>
        <taxon>ecological metagenomes</taxon>
    </lineage>
</organism>
<gene>
    <name evidence="1" type="ORF">S06H3_28825</name>
</gene>
<sequence>SEVLEGKVSIKAQISELENKIAAVCIGCPHVKWYTGFFKCRVDRCQCHSRRVRQWQAEIEKLEEVTDV</sequence>